<dbReference type="GO" id="GO:0018189">
    <property type="term" value="P:pyrroloquinoline quinone biosynthetic process"/>
    <property type="evidence" value="ECO:0007669"/>
    <property type="project" value="UniProtKB-UniPathway"/>
</dbReference>
<comment type="pathway">
    <text evidence="1">Cofactor biosynthesis; pyrroloquinoline quinone biosynthesis.</text>
</comment>
<dbReference type="Pfam" id="PF05402">
    <property type="entry name" value="PqqD"/>
    <property type="match status" value="1"/>
</dbReference>
<dbReference type="RefSeq" id="WP_183554471.1">
    <property type="nucleotide sequence ID" value="NZ_JACHBX010000002.1"/>
</dbReference>
<dbReference type="Proteomes" id="UP000540787">
    <property type="component" value="Unassembled WGS sequence"/>
</dbReference>
<dbReference type="UniPathway" id="UPA00539"/>
<keyword evidence="3" id="KW-0884">PQQ biosynthesis</keyword>
<dbReference type="AlphaFoldDB" id="A0A7W9X0D6"/>
<proteinExistence type="predicted"/>
<dbReference type="InterPro" id="IPR041881">
    <property type="entry name" value="PqqD_sf"/>
</dbReference>
<dbReference type="NCBIfam" id="NF002535">
    <property type="entry name" value="PRK02079.1"/>
    <property type="match status" value="1"/>
</dbReference>
<protein>
    <submittedName>
        <fullName evidence="4">Pyrroloquinoline quinone biosynthesis protein D</fullName>
    </submittedName>
</protein>
<dbReference type="EMBL" id="JACHBX010000002">
    <property type="protein sequence ID" value="MBB6134160.1"/>
    <property type="molecule type" value="Genomic_DNA"/>
</dbReference>
<keyword evidence="5" id="KW-1185">Reference proteome</keyword>
<evidence type="ECO:0000256" key="1">
    <source>
        <dbReference type="ARBA" id="ARBA00004886"/>
    </source>
</evidence>
<reference evidence="4 5" key="1">
    <citation type="submission" date="2020-08" db="EMBL/GenBank/DDBJ databases">
        <title>The Agave Microbiome: Exploring the role of microbial communities in plant adaptations to desert environments.</title>
        <authorList>
            <person name="Partida-Martinez L.P."/>
        </authorList>
    </citation>
    <scope>NUCLEOTIDE SEQUENCE [LARGE SCALE GENOMIC DNA]</scope>
    <source>
        <strain evidence="4 5">AT3.2</strain>
    </source>
</reference>
<comment type="caution">
    <text evidence="4">The sequence shown here is derived from an EMBL/GenBank/DDBJ whole genome shotgun (WGS) entry which is preliminary data.</text>
</comment>
<organism evidence="4 5">
    <name type="scientific">Massilia aurea</name>
    <dbReference type="NCBI Taxonomy" id="373040"/>
    <lineage>
        <taxon>Bacteria</taxon>
        <taxon>Pseudomonadati</taxon>
        <taxon>Pseudomonadota</taxon>
        <taxon>Betaproteobacteria</taxon>
        <taxon>Burkholderiales</taxon>
        <taxon>Oxalobacteraceae</taxon>
        <taxon>Telluria group</taxon>
        <taxon>Massilia</taxon>
    </lineage>
</organism>
<gene>
    <name evidence="4" type="ORF">HD842_002302</name>
</gene>
<dbReference type="GO" id="GO:0048038">
    <property type="term" value="F:quinone binding"/>
    <property type="evidence" value="ECO:0007669"/>
    <property type="project" value="InterPro"/>
</dbReference>
<evidence type="ECO:0000256" key="2">
    <source>
        <dbReference type="ARBA" id="ARBA00011741"/>
    </source>
</evidence>
<evidence type="ECO:0000256" key="3">
    <source>
        <dbReference type="ARBA" id="ARBA00022905"/>
    </source>
</evidence>
<comment type="subunit">
    <text evidence="2">Monomer. Interacts with PqqE.</text>
</comment>
<dbReference type="Gene3D" id="1.10.10.1150">
    <property type="entry name" value="Coenzyme PQQ synthesis protein D (PqqD)"/>
    <property type="match status" value="1"/>
</dbReference>
<dbReference type="InterPro" id="IPR022479">
    <property type="entry name" value="PqqD_bac"/>
</dbReference>
<accession>A0A7W9X0D6</accession>
<evidence type="ECO:0000313" key="5">
    <source>
        <dbReference type="Proteomes" id="UP000540787"/>
    </source>
</evidence>
<evidence type="ECO:0000313" key="4">
    <source>
        <dbReference type="EMBL" id="MBB6134160.1"/>
    </source>
</evidence>
<dbReference type="NCBIfam" id="TIGR03859">
    <property type="entry name" value="PQQ_PqqD"/>
    <property type="match status" value="1"/>
</dbReference>
<name>A0A7W9X0D6_9BURK</name>
<dbReference type="InterPro" id="IPR008792">
    <property type="entry name" value="PQQD"/>
</dbReference>
<sequence>MNAPLIPAMPALNRRFRLQWEDAQQAYVLLYPEGMVKLNGSAGEILKCCDGKTTVDQIVHDLENKFQATGLRTDIEGLLAHAHQHKWIE</sequence>